<keyword evidence="3" id="KW-1185">Reference proteome</keyword>
<dbReference type="AlphaFoldDB" id="A0AAD3SZP6"/>
<dbReference type="Proteomes" id="UP001279734">
    <property type="component" value="Unassembled WGS sequence"/>
</dbReference>
<evidence type="ECO:0000259" key="1">
    <source>
        <dbReference type="Pfam" id="PF00078"/>
    </source>
</evidence>
<dbReference type="InterPro" id="IPR053134">
    <property type="entry name" value="RNA-dir_DNA_polymerase"/>
</dbReference>
<reference evidence="2" key="1">
    <citation type="submission" date="2023-05" db="EMBL/GenBank/DDBJ databases">
        <title>Nepenthes gracilis genome sequencing.</title>
        <authorList>
            <person name="Fukushima K."/>
        </authorList>
    </citation>
    <scope>NUCLEOTIDE SEQUENCE</scope>
    <source>
        <strain evidence="2">SING2019-196</strain>
    </source>
</reference>
<dbReference type="EMBL" id="BSYO01000021">
    <property type="protein sequence ID" value="GMH20140.1"/>
    <property type="molecule type" value="Genomic_DNA"/>
</dbReference>
<dbReference type="InterPro" id="IPR000477">
    <property type="entry name" value="RT_dom"/>
</dbReference>
<feature type="domain" description="Reverse transcriptase" evidence="1">
    <location>
        <begin position="2"/>
        <end position="145"/>
    </location>
</feature>
<dbReference type="InterPro" id="IPR043128">
    <property type="entry name" value="Rev_trsase/Diguanyl_cyclase"/>
</dbReference>
<dbReference type="Gene3D" id="3.30.70.270">
    <property type="match status" value="1"/>
</dbReference>
<dbReference type="Gene3D" id="3.10.10.10">
    <property type="entry name" value="HIV Type 1 Reverse Transcriptase, subunit A, domain 1"/>
    <property type="match status" value="1"/>
</dbReference>
<dbReference type="Pfam" id="PF00078">
    <property type="entry name" value="RVT_1"/>
    <property type="match status" value="1"/>
</dbReference>
<dbReference type="PANTHER" id="PTHR24559">
    <property type="entry name" value="TRANSPOSON TY3-I GAG-POL POLYPROTEIN"/>
    <property type="match status" value="1"/>
</dbReference>
<organism evidence="2 3">
    <name type="scientific">Nepenthes gracilis</name>
    <name type="common">Slender pitcher plant</name>
    <dbReference type="NCBI Taxonomy" id="150966"/>
    <lineage>
        <taxon>Eukaryota</taxon>
        <taxon>Viridiplantae</taxon>
        <taxon>Streptophyta</taxon>
        <taxon>Embryophyta</taxon>
        <taxon>Tracheophyta</taxon>
        <taxon>Spermatophyta</taxon>
        <taxon>Magnoliopsida</taxon>
        <taxon>eudicotyledons</taxon>
        <taxon>Gunneridae</taxon>
        <taxon>Pentapetalae</taxon>
        <taxon>Caryophyllales</taxon>
        <taxon>Nepenthaceae</taxon>
        <taxon>Nepenthes</taxon>
    </lineage>
</organism>
<name>A0AAD3SZP6_NEPGR</name>
<sequence length="259" mass="29465">MKKRNVKWRMNVDFTDVNKACPKDNFSLPRIDQLVDSTSGYELLSFMDAYSGYNQIRMDSNDEEHTSFMTDQGIYYYKVISFGLKNAEATYQRLANKVFESQIGRNMEVYVDDILVKSQLADDHVHDLGETFQCGIEANPEKRKTILDINPPRTVKEIQIFIGRRGSVPLPNHVRYSAELSARQRAQGRTMTCVLYEEGIDGHGESLPASRKDYTDPHLFGAEAEAILLSTPDHRPNGSTFKVDPIEIGDFRGRWSSGL</sequence>
<evidence type="ECO:0000313" key="2">
    <source>
        <dbReference type="EMBL" id="GMH20140.1"/>
    </source>
</evidence>
<proteinExistence type="predicted"/>
<evidence type="ECO:0000313" key="3">
    <source>
        <dbReference type="Proteomes" id="UP001279734"/>
    </source>
</evidence>
<dbReference type="SUPFAM" id="SSF56672">
    <property type="entry name" value="DNA/RNA polymerases"/>
    <property type="match status" value="1"/>
</dbReference>
<dbReference type="InterPro" id="IPR043502">
    <property type="entry name" value="DNA/RNA_pol_sf"/>
</dbReference>
<comment type="caution">
    <text evidence="2">The sequence shown here is derived from an EMBL/GenBank/DDBJ whole genome shotgun (WGS) entry which is preliminary data.</text>
</comment>
<accession>A0AAD3SZP6</accession>
<dbReference type="CDD" id="cd01647">
    <property type="entry name" value="RT_LTR"/>
    <property type="match status" value="1"/>
</dbReference>
<protein>
    <recommendedName>
        <fullName evidence="1">Reverse transcriptase domain-containing protein</fullName>
    </recommendedName>
</protein>
<gene>
    <name evidence="2" type="ORF">Nepgr_021981</name>
</gene>
<dbReference type="PANTHER" id="PTHR24559:SF430">
    <property type="entry name" value="RNA-DIRECTED DNA POLYMERASE"/>
    <property type="match status" value="1"/>
</dbReference>